<keyword evidence="4" id="KW-1015">Disulfide bond</keyword>
<keyword evidence="7" id="KW-1185">Reference proteome</keyword>
<evidence type="ECO:0000259" key="5">
    <source>
        <dbReference type="PROSITE" id="PS51914"/>
    </source>
</evidence>
<dbReference type="Pfam" id="PF07915">
    <property type="entry name" value="PRKCSH"/>
    <property type="match status" value="1"/>
</dbReference>
<sequence length="978" mass="108525">MQRTSAPTPCAAEEMSSKDACIKQTSMGAGNMPGDALRSELDVDVVLFDGGNIRGTALRQKGHWKKRRRKNKVGVDKARARFTIGVLLPLRPAALCLGMPWQFHAAQRADFLRVQPPVKTKSGRLGSKVAAAWLDAVSGCHAVPPFLDRKTFYRTIHSMDRFEKQPEAAGDAMVQEPALLHAALHGMNGNSVFEIWASTQGNVVPPFEACQPAADSRLRMPSFQILDVDKGFPRARDPNIRRSLLRRLLATIELDSWPLKSPPQSSRLVLLKLRKLHTKLKDSDSINFAEAWPRCLMVSQTAALLRDQGDVFCDWAYWTLKRISASEDFFTSSKDPGMAGEVSNLAGGGQLTKLKVPETDAPTAWKALVSFRALRKDDKEDIETCRVVARCLRLGGKDAHVPYEEEKVASTVPFLKYCDFQSQADLHFADSRVVKNGSEARSEFDIISSILEGLFDLIEMSLAVEADSAVSSQLDVQLFNASLDSFQPQALLHPFTFNACCMMNMLQTELLPEQCSKPFDDMINAVASINKLSDSVEAIPADALKAKFGKEPSQAAADLLKKREEFHQLVLEAPWHSRVALGSWATECPSMLQLLAALCTLQLYKASANFVASLHANYVVNLDFDSSTTEAAGLDNLDDEDVKVMNLANGRRKFRCRLPGGRNISQQLPGAPDAKAHFLAAKLAPWRGSCLTVIKDFWSYDLCSGSKVVQYRDDAGMRFSLGEHHPKSDHLLPTGEVRELYLGGTDNRSTEVRYVCGRGDTSATSLEVVEDPVHFYTLTVSGPAFCSWKDRDGAEASAPDGSRMLASALLEPLRSRCLNISRGWWTYEYCYPANLVQFHLENDKRAPQYTLGTLEGTAQSKSPNRVNMSMIRLKPSMSPRERRAPPSRHLTLEQQLGGGNVCDETSQPRRAAMHFQCPPDWQTRPESRIVSVTESSLCEYEVLIHTTLLCGHHKLMPTLPRGKETIQCVADPRDEELQ</sequence>
<evidence type="ECO:0000256" key="4">
    <source>
        <dbReference type="ARBA" id="ARBA00023157"/>
    </source>
</evidence>
<organism evidence="6 7">
    <name type="scientific">Symbiodinium microadriaticum</name>
    <name type="common">Dinoflagellate</name>
    <name type="synonym">Zooxanthella microadriatica</name>
    <dbReference type="NCBI Taxonomy" id="2951"/>
    <lineage>
        <taxon>Eukaryota</taxon>
        <taxon>Sar</taxon>
        <taxon>Alveolata</taxon>
        <taxon>Dinophyceae</taxon>
        <taxon>Suessiales</taxon>
        <taxon>Symbiodiniaceae</taxon>
        <taxon>Symbiodinium</taxon>
    </lineage>
</organism>
<feature type="domain" description="MRH" evidence="5">
    <location>
        <begin position="815"/>
        <end position="952"/>
    </location>
</feature>
<dbReference type="InterPro" id="IPR044865">
    <property type="entry name" value="MRH_dom"/>
</dbReference>
<dbReference type="PROSITE" id="PS51914">
    <property type="entry name" value="MRH"/>
    <property type="match status" value="2"/>
</dbReference>
<name>A0A1Q9DLI3_SYMMI</name>
<dbReference type="InterPro" id="IPR012913">
    <property type="entry name" value="OS9-like_dom"/>
</dbReference>
<dbReference type="EMBL" id="LSRX01000483">
    <property type="protein sequence ID" value="OLP96003.1"/>
    <property type="molecule type" value="Genomic_DNA"/>
</dbReference>
<evidence type="ECO:0000256" key="2">
    <source>
        <dbReference type="ARBA" id="ARBA00022729"/>
    </source>
</evidence>
<evidence type="ECO:0000313" key="7">
    <source>
        <dbReference type="Proteomes" id="UP000186817"/>
    </source>
</evidence>
<feature type="domain" description="MRH" evidence="5">
    <location>
        <begin position="688"/>
        <end position="788"/>
    </location>
</feature>
<evidence type="ECO:0000256" key="3">
    <source>
        <dbReference type="ARBA" id="ARBA00022824"/>
    </source>
</evidence>
<dbReference type="AlphaFoldDB" id="A0A1Q9DLI3"/>
<dbReference type="GO" id="GO:0030970">
    <property type="term" value="P:retrograde protein transport, ER to cytosol"/>
    <property type="evidence" value="ECO:0007669"/>
    <property type="project" value="TreeGrafter"/>
</dbReference>
<dbReference type="GO" id="GO:0030968">
    <property type="term" value="P:endoplasmic reticulum unfolded protein response"/>
    <property type="evidence" value="ECO:0007669"/>
    <property type="project" value="InterPro"/>
</dbReference>
<dbReference type="InterPro" id="IPR045149">
    <property type="entry name" value="OS-9-like"/>
</dbReference>
<comment type="caution">
    <text evidence="6">The sequence shown here is derived from an EMBL/GenBank/DDBJ whole genome shotgun (WGS) entry which is preliminary data.</text>
</comment>
<dbReference type="InterPro" id="IPR009011">
    <property type="entry name" value="Man6P_isomerase_rcpt-bd_dom_sf"/>
</dbReference>
<keyword evidence="2" id="KW-0732">Signal</keyword>
<gene>
    <name evidence="6" type="primary">yos-9</name>
    <name evidence="6" type="ORF">AK812_SmicGene21798</name>
</gene>
<protein>
    <submittedName>
        <fullName evidence="6">Protein OS-9-like</fullName>
    </submittedName>
</protein>
<comment type="subcellular location">
    <subcellularLocation>
        <location evidence="1">Endoplasmic reticulum</location>
    </subcellularLocation>
</comment>
<proteinExistence type="predicted"/>
<dbReference type="PANTHER" id="PTHR15414">
    <property type="entry name" value="OS-9-RELATED"/>
    <property type="match status" value="1"/>
</dbReference>
<dbReference type="PANTHER" id="PTHR15414:SF0">
    <property type="entry name" value="ENDOPLASMIC RETICULUM LECTIN 1"/>
    <property type="match status" value="1"/>
</dbReference>
<dbReference type="GO" id="GO:0005788">
    <property type="term" value="C:endoplasmic reticulum lumen"/>
    <property type="evidence" value="ECO:0007669"/>
    <property type="project" value="TreeGrafter"/>
</dbReference>
<dbReference type="Proteomes" id="UP000186817">
    <property type="component" value="Unassembled WGS sequence"/>
</dbReference>
<reference evidence="6 7" key="1">
    <citation type="submission" date="2016-02" db="EMBL/GenBank/DDBJ databases">
        <title>Genome analysis of coral dinoflagellate symbionts highlights evolutionary adaptations to a symbiotic lifestyle.</title>
        <authorList>
            <person name="Aranda M."/>
            <person name="Li Y."/>
            <person name="Liew Y.J."/>
            <person name="Baumgarten S."/>
            <person name="Simakov O."/>
            <person name="Wilson M."/>
            <person name="Piel J."/>
            <person name="Ashoor H."/>
            <person name="Bougouffa S."/>
            <person name="Bajic V.B."/>
            <person name="Ryu T."/>
            <person name="Ravasi T."/>
            <person name="Bayer T."/>
            <person name="Micklem G."/>
            <person name="Kim H."/>
            <person name="Bhak J."/>
            <person name="Lajeunesse T.C."/>
            <person name="Voolstra C.R."/>
        </authorList>
    </citation>
    <scope>NUCLEOTIDE SEQUENCE [LARGE SCALE GENOMIC DNA]</scope>
    <source>
        <strain evidence="6 7">CCMP2467</strain>
    </source>
</reference>
<keyword evidence="3" id="KW-0256">Endoplasmic reticulum</keyword>
<evidence type="ECO:0000313" key="6">
    <source>
        <dbReference type="EMBL" id="OLP96003.1"/>
    </source>
</evidence>
<dbReference type="Gene3D" id="2.70.130.10">
    <property type="entry name" value="Mannose-6-phosphate receptor binding domain"/>
    <property type="match status" value="2"/>
</dbReference>
<accession>A0A1Q9DLI3</accession>
<evidence type="ECO:0000256" key="1">
    <source>
        <dbReference type="ARBA" id="ARBA00004240"/>
    </source>
</evidence>
<dbReference type="OrthoDB" id="448954at2759"/>